<evidence type="ECO:0000313" key="1">
    <source>
        <dbReference type="EMBL" id="CAB3982025.1"/>
    </source>
</evidence>
<dbReference type="Gene3D" id="2.160.20.160">
    <property type="match status" value="1"/>
</dbReference>
<gene>
    <name evidence="1" type="ORF">PACLA_8A065872</name>
</gene>
<reference evidence="1" key="1">
    <citation type="submission" date="2020-04" db="EMBL/GenBank/DDBJ databases">
        <authorList>
            <person name="Alioto T."/>
            <person name="Alioto T."/>
            <person name="Gomez Garrido J."/>
        </authorList>
    </citation>
    <scope>NUCLEOTIDE SEQUENCE</scope>
    <source>
        <strain evidence="1">A484AB</strain>
    </source>
</reference>
<proteinExistence type="predicted"/>
<name>A0A6S7FQR4_PARCT</name>
<protein>
    <submittedName>
        <fullName evidence="1">Uncharacterized protein</fullName>
    </submittedName>
</protein>
<comment type="caution">
    <text evidence="1">The sequence shown here is derived from an EMBL/GenBank/DDBJ whole genome shotgun (WGS) entry which is preliminary data.</text>
</comment>
<dbReference type="AlphaFoldDB" id="A0A6S7FQR4"/>
<sequence>MFIICLLFFFAKALSQSSYTRLDAIHFRSDIALPGRVLTNDDAFKLLEREAQLTFQQNLPKYLQEFRNTGELKKVDFTEYDFAVVGSLATFDAAITFTEGIQNIHVVRRDQAAGFSGLPNPSNDKLHSAVQRLNAARNIVQLIKDKLKNGVVRPDQSLLDKLKEAQTWLSTQTGGHLGSGMKFALKKSGVIRRLQAKWGGATSLKFRNFDAGVSNGLDSLINGYNTVVNSLSVGKEASVPNILALTSSITAMAGDVAMGVGQVLSGAAVKASIIAGPVAYGLAATFYMVSYGTSVAQGFTSQENLEPKDYVKIFLSPLVPDPTFGTTVDIIDSFAKGNYLEGYYLFLSQSFPAALAIAGKAIVDKVTGSSYLYRYLTTPEYNRHDRYVVEGWESDNIKEEFQISGELTPIQLFIATYSNQTARPSVCPEEAEKGFTFCPTASPHQDDRLIFLGSDNVNDKVILDDNCEAYGMGGNDHFVLKAAVVRKGARINGGEGNDIIDITNTFYGSSSSVTGGGPERDVIKTGPGNDTILVDNDDVEVTNGDNTLLVQGKGNDNIRLGTGSDLVIVEKTGGSISITRIARNNRRPEQNKPKRIVYKGYERIKDSDKTDFIEGSPTQFDLLRLRKYCPNFQQHDHERLLLVQFETKIDDYVHEVGRVISDLFKGHEFEVERMRSKAQIIQFMFMERFELSESAINMLLLKNGRSDYYEVTGGHKHDFVVNLDRRSTPLSAQMSTGDNRILSGRGADNYSVILDDGVDVIYDKGGDNILAVQLPLGKNLNDAKIGKNSNNLGYKIDIEARPRDHRIEFSFWGRKENGGSVKIIVQDSTGKQITFKPVSRPNKAENNHFHVSVPLDAITMTSLSIVQVTRMY</sequence>
<keyword evidence="2" id="KW-1185">Reference proteome</keyword>
<evidence type="ECO:0000313" key="2">
    <source>
        <dbReference type="Proteomes" id="UP001152795"/>
    </source>
</evidence>
<dbReference type="OrthoDB" id="5959977at2759"/>
<dbReference type="EMBL" id="CACRXK020000455">
    <property type="protein sequence ID" value="CAB3982025.1"/>
    <property type="molecule type" value="Genomic_DNA"/>
</dbReference>
<dbReference type="InterPro" id="IPR011049">
    <property type="entry name" value="Serralysin-like_metalloprot_C"/>
</dbReference>
<dbReference type="Proteomes" id="UP001152795">
    <property type="component" value="Unassembled WGS sequence"/>
</dbReference>
<accession>A0A6S7FQR4</accession>
<organism evidence="1 2">
    <name type="scientific">Paramuricea clavata</name>
    <name type="common">Red gorgonian</name>
    <name type="synonym">Violescent sea-whip</name>
    <dbReference type="NCBI Taxonomy" id="317549"/>
    <lineage>
        <taxon>Eukaryota</taxon>
        <taxon>Metazoa</taxon>
        <taxon>Cnidaria</taxon>
        <taxon>Anthozoa</taxon>
        <taxon>Octocorallia</taxon>
        <taxon>Malacalcyonacea</taxon>
        <taxon>Plexauridae</taxon>
        <taxon>Paramuricea</taxon>
    </lineage>
</organism>
<dbReference type="SUPFAM" id="SSF51120">
    <property type="entry name" value="beta-Roll"/>
    <property type="match status" value="1"/>
</dbReference>